<feature type="domain" description="Malonyl-CoA:ACP transacylase (MAT)" evidence="1">
    <location>
        <begin position="8"/>
        <end position="307"/>
    </location>
</feature>
<dbReference type="InterPro" id="IPR016036">
    <property type="entry name" value="Malonyl_transacylase_ACP-bd"/>
</dbReference>
<dbReference type="InterPro" id="IPR001227">
    <property type="entry name" value="Ac_transferase_dom_sf"/>
</dbReference>
<dbReference type="Proteomes" id="UP000194641">
    <property type="component" value="Unassembled WGS sequence"/>
</dbReference>
<reference evidence="3" key="1">
    <citation type="submission" date="2014-06" db="EMBL/GenBank/DDBJ databases">
        <authorList>
            <person name="Winans N.J."/>
            <person name="Newell P.D."/>
            <person name="Douglas A.E."/>
        </authorList>
    </citation>
    <scope>NUCLEOTIDE SEQUENCE [LARGE SCALE GENOMIC DNA]</scope>
</reference>
<dbReference type="PANTHER" id="PTHR42681:SF6">
    <property type="entry name" value="BLL0263 PROTEIN"/>
    <property type="match status" value="1"/>
</dbReference>
<sequence>MGSILAILCSGQGGQHAGMFDMLANCPEAFPIFDDAARVLGQDPRVFVKQTETDKLYTNKNGQILCCAMALALSAVLEKYLLGQKILYAGYSVGELSAWGLAGCLTPRQVFDLAVRRAELMNAVSPPGAGLAGIAGLPRSLIEEIAEKTGVWIAIANTEESVVLGGASHALDKALELALKAGAATARRLNVSVPSHTPLLIDAVAPLQDYILSLHGKSPRVGARLISGLDGEPIFRSEDGAQRLAKQVATTVRWDACMEACLEAGSHRVLELGPGKALARMAATSILKDASIRAVEDFHSLSGVLDWLE</sequence>
<dbReference type="PANTHER" id="PTHR42681">
    <property type="entry name" value="MALONYL-COA-ACYL CARRIER PROTEIN TRANSACYLASE, MITOCHONDRIAL"/>
    <property type="match status" value="1"/>
</dbReference>
<comment type="caution">
    <text evidence="2">The sequence shown here is derived from an EMBL/GenBank/DDBJ whole genome shotgun (WGS) entry which is preliminary data.</text>
</comment>
<dbReference type="InterPro" id="IPR050858">
    <property type="entry name" value="Mal-CoA-ACP_Trans/PKS_FabD"/>
</dbReference>
<dbReference type="Pfam" id="PF00698">
    <property type="entry name" value="Acyl_transf_1"/>
    <property type="match status" value="1"/>
</dbReference>
<dbReference type="GO" id="GO:0006633">
    <property type="term" value="P:fatty acid biosynthetic process"/>
    <property type="evidence" value="ECO:0007669"/>
    <property type="project" value="TreeGrafter"/>
</dbReference>
<dbReference type="Gene3D" id="3.40.366.10">
    <property type="entry name" value="Malonyl-Coenzyme A Acyl Carrier Protein, domain 2"/>
    <property type="match status" value="1"/>
</dbReference>
<evidence type="ECO:0000313" key="2">
    <source>
        <dbReference type="EMBL" id="OUI91354.1"/>
    </source>
</evidence>
<dbReference type="InterPro" id="IPR014043">
    <property type="entry name" value="Acyl_transferase_dom"/>
</dbReference>
<evidence type="ECO:0000313" key="3">
    <source>
        <dbReference type="Proteomes" id="UP000194641"/>
    </source>
</evidence>
<dbReference type="SUPFAM" id="SSF52151">
    <property type="entry name" value="FabD/lysophospholipase-like"/>
    <property type="match status" value="1"/>
</dbReference>
<dbReference type="GO" id="GO:0004314">
    <property type="term" value="F:[acyl-carrier-protein] S-malonyltransferase activity"/>
    <property type="evidence" value="ECO:0007669"/>
    <property type="project" value="TreeGrafter"/>
</dbReference>
<dbReference type="InterPro" id="IPR016035">
    <property type="entry name" value="Acyl_Trfase/lysoPLipase"/>
</dbReference>
<accession>A0A252ANM5</accession>
<dbReference type="SMART" id="SM00827">
    <property type="entry name" value="PKS_AT"/>
    <property type="match status" value="1"/>
</dbReference>
<dbReference type="SUPFAM" id="SSF55048">
    <property type="entry name" value="Probable ACP-binding domain of malonyl-CoA ACP transacylase"/>
    <property type="match status" value="1"/>
</dbReference>
<name>A0A252ANM5_9PROT</name>
<organism evidence="2 3">
    <name type="scientific">Acetobacter indonesiensis</name>
    <dbReference type="NCBI Taxonomy" id="104101"/>
    <lineage>
        <taxon>Bacteria</taxon>
        <taxon>Pseudomonadati</taxon>
        <taxon>Pseudomonadota</taxon>
        <taxon>Alphaproteobacteria</taxon>
        <taxon>Acetobacterales</taxon>
        <taxon>Acetobacteraceae</taxon>
        <taxon>Acetobacter</taxon>
    </lineage>
</organism>
<dbReference type="Gene3D" id="3.30.70.250">
    <property type="entry name" value="Malonyl-CoA ACP transacylase, ACP-binding"/>
    <property type="match status" value="1"/>
</dbReference>
<dbReference type="RefSeq" id="WP_086659940.1">
    <property type="nucleotide sequence ID" value="NZ_JBJJWX010000041.1"/>
</dbReference>
<protein>
    <recommendedName>
        <fullName evidence="1">Malonyl-CoA:ACP transacylase (MAT) domain-containing protein</fullName>
    </recommendedName>
</protein>
<dbReference type="AlphaFoldDB" id="A0A252ANM5"/>
<evidence type="ECO:0000259" key="1">
    <source>
        <dbReference type="SMART" id="SM00827"/>
    </source>
</evidence>
<dbReference type="GO" id="GO:0005829">
    <property type="term" value="C:cytosol"/>
    <property type="evidence" value="ECO:0007669"/>
    <property type="project" value="TreeGrafter"/>
</dbReference>
<dbReference type="EMBL" id="JOPA01000039">
    <property type="protein sequence ID" value="OUI91354.1"/>
    <property type="molecule type" value="Genomic_DNA"/>
</dbReference>
<gene>
    <name evidence="2" type="ORF">HK17_12500</name>
</gene>
<proteinExistence type="predicted"/>